<reference evidence="2 3" key="1">
    <citation type="journal article" date="2011" name="PLoS Pathog.">
        <title>Endophytic Life Strategies Decoded by Genome and Transcriptome Analyses of the Mutualistic Root Symbiont Piriformospora indica.</title>
        <authorList>
            <person name="Zuccaro A."/>
            <person name="Lahrmann U."/>
            <person name="Guldener U."/>
            <person name="Langen G."/>
            <person name="Pfiffi S."/>
            <person name="Biedenkopf D."/>
            <person name="Wong P."/>
            <person name="Samans B."/>
            <person name="Grimm C."/>
            <person name="Basiewicz M."/>
            <person name="Murat C."/>
            <person name="Martin F."/>
            <person name="Kogel K.H."/>
        </authorList>
    </citation>
    <scope>NUCLEOTIDE SEQUENCE [LARGE SCALE GENOMIC DNA]</scope>
    <source>
        <strain evidence="2 3">DSM 11827</strain>
    </source>
</reference>
<accession>G4TU41</accession>
<sequence>MEATSPEPVIRTSGSKSPVLRRRHSLRKTVQGWKEDNCHPSPQRPSLSWDDHPYYARLSAGNAVVDFYDDLSQRLYFPDASNDTTPDDPMTVIDESFFFLDYLAGPSVTPTMPSSGPCTSNPPSSASTRPTNYRVSFTTLLTNCHDHRMSTISEATQTPTESPFPLPPSSPNNTKGKGLDPPVADPSAVSASNNNSPSTTPIAPRHPKRSAPSKNKHRHQSPSYQKERNGLQKLLDYIKPYPTRTVNRTRRSTHNGKPRLRPIAPYRPPPVLGETRSDRTSLAETDEADEEWVLHGFFEIRSLSLSRID</sequence>
<comment type="caution">
    <text evidence="2">The sequence shown here is derived from an EMBL/GenBank/DDBJ whole genome shotgun (WGS) entry which is preliminary data.</text>
</comment>
<feature type="compositionally biased region" description="Low complexity" evidence="1">
    <location>
        <begin position="180"/>
        <end position="201"/>
    </location>
</feature>
<dbReference type="OrthoDB" id="10326716at2759"/>
<feature type="compositionally biased region" description="Basic residues" evidence="1">
    <location>
        <begin position="205"/>
        <end position="220"/>
    </location>
</feature>
<evidence type="ECO:0000256" key="1">
    <source>
        <dbReference type="SAM" id="MobiDB-lite"/>
    </source>
</evidence>
<dbReference type="Proteomes" id="UP000007148">
    <property type="component" value="Unassembled WGS sequence"/>
</dbReference>
<keyword evidence="3" id="KW-1185">Reference proteome</keyword>
<proteinExistence type="predicted"/>
<dbReference type="InParanoid" id="G4TU41"/>
<gene>
    <name evidence="2" type="ORF">PIIN_08803</name>
</gene>
<dbReference type="AlphaFoldDB" id="G4TU41"/>
<feature type="region of interest" description="Disordered" evidence="1">
    <location>
        <begin position="155"/>
        <end position="230"/>
    </location>
</feature>
<organism evidence="2 3">
    <name type="scientific">Serendipita indica (strain DSM 11827)</name>
    <name type="common">Root endophyte fungus</name>
    <name type="synonym">Piriformospora indica</name>
    <dbReference type="NCBI Taxonomy" id="1109443"/>
    <lineage>
        <taxon>Eukaryota</taxon>
        <taxon>Fungi</taxon>
        <taxon>Dikarya</taxon>
        <taxon>Basidiomycota</taxon>
        <taxon>Agaricomycotina</taxon>
        <taxon>Agaricomycetes</taxon>
        <taxon>Sebacinales</taxon>
        <taxon>Serendipitaceae</taxon>
        <taxon>Serendipita</taxon>
    </lineage>
</organism>
<dbReference type="HOGENOM" id="CLU_900509_0_0_1"/>
<evidence type="ECO:0000313" key="2">
    <source>
        <dbReference type="EMBL" id="CCA74834.1"/>
    </source>
</evidence>
<name>G4TU41_SERID</name>
<evidence type="ECO:0000313" key="3">
    <source>
        <dbReference type="Proteomes" id="UP000007148"/>
    </source>
</evidence>
<feature type="compositionally biased region" description="Basic residues" evidence="1">
    <location>
        <begin position="247"/>
        <end position="260"/>
    </location>
</feature>
<feature type="region of interest" description="Disordered" evidence="1">
    <location>
        <begin position="1"/>
        <end position="46"/>
    </location>
</feature>
<protein>
    <submittedName>
        <fullName evidence="2">Uncharacterized protein</fullName>
    </submittedName>
</protein>
<dbReference type="EMBL" id="CAFZ01000361">
    <property type="protein sequence ID" value="CCA74834.1"/>
    <property type="molecule type" value="Genomic_DNA"/>
</dbReference>
<feature type="region of interest" description="Disordered" evidence="1">
    <location>
        <begin position="247"/>
        <end position="286"/>
    </location>
</feature>
<feature type="region of interest" description="Disordered" evidence="1">
    <location>
        <begin position="110"/>
        <end position="131"/>
    </location>
</feature>